<dbReference type="EMBL" id="FRDA01000001">
    <property type="protein sequence ID" value="SHM50422.1"/>
    <property type="molecule type" value="Genomic_DNA"/>
</dbReference>
<dbReference type="STRING" id="1190415.SAMN05216593_101238"/>
<reference evidence="1 2" key="1">
    <citation type="submission" date="2016-11" db="EMBL/GenBank/DDBJ databases">
        <authorList>
            <person name="Jaros S."/>
            <person name="Januszkiewicz K."/>
            <person name="Wedrychowicz H."/>
        </authorList>
    </citation>
    <scope>NUCLEOTIDE SEQUENCE [LARGE SCALE GENOMIC DNA]</scope>
    <source>
        <strain evidence="1 2">LMG 26898</strain>
    </source>
</reference>
<dbReference type="RefSeq" id="WP_084537019.1">
    <property type="nucleotide sequence ID" value="NZ_FRDA01000001.1"/>
</dbReference>
<evidence type="ECO:0000313" key="2">
    <source>
        <dbReference type="Proteomes" id="UP000183983"/>
    </source>
</evidence>
<dbReference type="PROSITE" id="PS51257">
    <property type="entry name" value="PROKAR_LIPOPROTEIN"/>
    <property type="match status" value="1"/>
</dbReference>
<organism evidence="1 2">
    <name type="scientific">Pseudomonas asturiensis</name>
    <dbReference type="NCBI Taxonomy" id="1190415"/>
    <lineage>
        <taxon>Bacteria</taxon>
        <taxon>Pseudomonadati</taxon>
        <taxon>Pseudomonadota</taxon>
        <taxon>Gammaproteobacteria</taxon>
        <taxon>Pseudomonadales</taxon>
        <taxon>Pseudomonadaceae</taxon>
        <taxon>Pseudomonas</taxon>
    </lineage>
</organism>
<dbReference type="AlphaFoldDB" id="A0A1M7JBN9"/>
<dbReference type="Proteomes" id="UP000183983">
    <property type="component" value="Unassembled WGS sequence"/>
</dbReference>
<accession>A0A1M7JBN9</accession>
<proteinExistence type="predicted"/>
<dbReference type="OrthoDB" id="9811335at2"/>
<sequence>MRVPLCLALIAALSGCADSHQWSPLQNGSARIAKTDRIYISIPADGEYGDHVYRGSGRNTSSILSSAVSKHSRWVRVGGVTDNFQDAIEQAQSLGQDVLIFPKILHWEDRATEWSMIPDRVEIKFDVVQVASGDVISSGIITGKSGLSTLGGDHPQDLLPEPVAEFVDSLFF</sequence>
<gene>
    <name evidence="1" type="ORF">SAMN05216593_101238</name>
</gene>
<name>A0A1M7JBN9_9PSED</name>
<evidence type="ECO:0000313" key="1">
    <source>
        <dbReference type="EMBL" id="SHM50422.1"/>
    </source>
</evidence>
<protein>
    <recommendedName>
        <fullName evidence="3">DUF4823 domain-containing protein</fullName>
    </recommendedName>
</protein>
<evidence type="ECO:0008006" key="3">
    <source>
        <dbReference type="Google" id="ProtNLM"/>
    </source>
</evidence>
<dbReference type="InterPro" id="IPR032248">
    <property type="entry name" value="DUF4823"/>
</dbReference>
<dbReference type="Pfam" id="PF16105">
    <property type="entry name" value="DUF4823"/>
    <property type="match status" value="1"/>
</dbReference>